<dbReference type="InterPro" id="IPR050129">
    <property type="entry name" value="Zn_alcohol_dh"/>
</dbReference>
<evidence type="ECO:0000313" key="4">
    <source>
        <dbReference type="EMBL" id="OIN98360.1"/>
    </source>
</evidence>
<keyword evidence="1" id="KW-0560">Oxidoreductase</keyword>
<dbReference type="AlphaFoldDB" id="A0A1J4SGD0"/>
<feature type="domain" description="Alcohol dehydrogenase-like N-terminal" evidence="3">
    <location>
        <begin position="25"/>
        <end position="86"/>
    </location>
</feature>
<dbReference type="Gene3D" id="3.90.180.10">
    <property type="entry name" value="Medium-chain alcohol dehydrogenases, catalytic domain"/>
    <property type="match status" value="2"/>
</dbReference>
<dbReference type="Pfam" id="PF00107">
    <property type="entry name" value="ADH_zinc_N"/>
    <property type="match status" value="1"/>
</dbReference>
<comment type="caution">
    <text evidence="4">The sequence shown here is derived from an EMBL/GenBank/DDBJ whole genome shotgun (WGS) entry which is preliminary data.</text>
</comment>
<accession>A0A1J4SGD0</accession>
<evidence type="ECO:0008006" key="6">
    <source>
        <dbReference type="Google" id="ProtNLM"/>
    </source>
</evidence>
<dbReference type="PANTHER" id="PTHR43401">
    <property type="entry name" value="L-THREONINE 3-DEHYDROGENASE"/>
    <property type="match status" value="1"/>
</dbReference>
<evidence type="ECO:0000256" key="1">
    <source>
        <dbReference type="ARBA" id="ARBA00023002"/>
    </source>
</evidence>
<evidence type="ECO:0000259" key="2">
    <source>
        <dbReference type="Pfam" id="PF00107"/>
    </source>
</evidence>
<dbReference type="Proteomes" id="UP000182278">
    <property type="component" value="Unassembled WGS sequence"/>
</dbReference>
<organism evidence="4 5">
    <name type="scientific">Candidatus Desantisbacteria bacterium CG1_02_38_46</name>
    <dbReference type="NCBI Taxonomy" id="1817893"/>
    <lineage>
        <taxon>Bacteria</taxon>
        <taxon>Candidatus Desantisiibacteriota</taxon>
    </lineage>
</organism>
<dbReference type="Gene3D" id="3.40.50.720">
    <property type="entry name" value="NAD(P)-binding Rossmann-like Domain"/>
    <property type="match status" value="1"/>
</dbReference>
<dbReference type="PANTHER" id="PTHR43401:SF2">
    <property type="entry name" value="L-THREONINE 3-DEHYDROGENASE"/>
    <property type="match status" value="1"/>
</dbReference>
<reference evidence="4 5" key="1">
    <citation type="journal article" date="2016" name="Environ. Microbiol.">
        <title>Genomic resolution of a cold subsurface aquifer community provides metabolic insights for novel microbes adapted to high CO concentrations.</title>
        <authorList>
            <person name="Probst A.J."/>
            <person name="Castelle C.J."/>
            <person name="Singh A."/>
            <person name="Brown C.T."/>
            <person name="Anantharaman K."/>
            <person name="Sharon I."/>
            <person name="Hug L.A."/>
            <person name="Burstein D."/>
            <person name="Emerson J.B."/>
            <person name="Thomas B.C."/>
            <person name="Banfield J.F."/>
        </authorList>
    </citation>
    <scope>NUCLEOTIDE SEQUENCE [LARGE SCALE GENOMIC DNA]</scope>
    <source>
        <strain evidence="4">CG1_02_38_46</strain>
    </source>
</reference>
<dbReference type="SUPFAM" id="SSF50129">
    <property type="entry name" value="GroES-like"/>
    <property type="match status" value="1"/>
</dbReference>
<dbReference type="InterPro" id="IPR011032">
    <property type="entry name" value="GroES-like_sf"/>
</dbReference>
<dbReference type="GO" id="GO:0016491">
    <property type="term" value="F:oxidoreductase activity"/>
    <property type="evidence" value="ECO:0007669"/>
    <property type="project" value="UniProtKB-KW"/>
</dbReference>
<dbReference type="Pfam" id="PF08240">
    <property type="entry name" value="ADH_N"/>
    <property type="match status" value="1"/>
</dbReference>
<evidence type="ECO:0000313" key="5">
    <source>
        <dbReference type="Proteomes" id="UP000182278"/>
    </source>
</evidence>
<dbReference type="STRING" id="1817893.AUJ66_01070"/>
<gene>
    <name evidence="4" type="ORF">AUJ66_01070</name>
</gene>
<dbReference type="InterPro" id="IPR013149">
    <property type="entry name" value="ADH-like_C"/>
</dbReference>
<protein>
    <recommendedName>
        <fullName evidence="6">Alcohol dehydrogenase-like C-terminal domain-containing protein</fullName>
    </recommendedName>
</protein>
<proteinExistence type="predicted"/>
<feature type="domain" description="Alcohol dehydrogenase-like C-terminal" evidence="2">
    <location>
        <begin position="161"/>
        <end position="284"/>
    </location>
</feature>
<dbReference type="EMBL" id="MNUO01000015">
    <property type="protein sequence ID" value="OIN98360.1"/>
    <property type="molecule type" value="Genomic_DNA"/>
</dbReference>
<name>A0A1J4SGD0_9BACT</name>
<dbReference type="InterPro" id="IPR036291">
    <property type="entry name" value="NAD(P)-bd_dom_sf"/>
</dbReference>
<dbReference type="InterPro" id="IPR013154">
    <property type="entry name" value="ADH-like_N"/>
</dbReference>
<dbReference type="SUPFAM" id="SSF51735">
    <property type="entry name" value="NAD(P)-binding Rossmann-fold domains"/>
    <property type="match status" value="1"/>
</dbReference>
<evidence type="ECO:0000259" key="3">
    <source>
        <dbReference type="Pfam" id="PF08240"/>
    </source>
</evidence>
<sequence length="332" mass="37113">MKTMAVFFPQADRFEMTQLELDKPGPRDIVVRTLISAISPGTERWILRGKHIGTKFPCVPGYQRIGIIEECGKEVSNFQPGDVVYGSAGRWQGGIISMWGAHAGLSVGDSSGYHFVSSSLPNRLELETLAFTIVAGVANRGIRFCNVYTGQHVLIIGAGFIGICAAQLAGLRGAYPVLLEKDNERVEFAKKLIPAALCVDDENLEQKLKEIAPAGFDVLYDTVGHAATTDRMVRHMHHQGTLLLQAQYFDRERCALDIDQIKIREITVKTTCGIDEQDWFETMTNIRTRFLKIGPLITHRFEAKDALKGYELLNTGKPFNLGIVFRWDERVR</sequence>